<evidence type="ECO:0000256" key="7">
    <source>
        <dbReference type="SAM" id="Phobius"/>
    </source>
</evidence>
<gene>
    <name evidence="9" type="ORF">F2P56_021627</name>
</gene>
<dbReference type="InterPro" id="IPR039306">
    <property type="entry name" value="MYOB"/>
</dbReference>
<dbReference type="AlphaFoldDB" id="A0A833USU4"/>
<dbReference type="EMBL" id="LIHL02000010">
    <property type="protein sequence ID" value="KAF5457529.1"/>
    <property type="molecule type" value="Genomic_DNA"/>
</dbReference>
<reference evidence="9" key="1">
    <citation type="submission" date="2015-10" db="EMBL/GenBank/DDBJ databases">
        <authorList>
            <person name="Martinez-Garcia P.J."/>
            <person name="Crepeau M.W."/>
            <person name="Puiu D."/>
            <person name="Gonzalez-Ibeas D."/>
            <person name="Whalen J."/>
            <person name="Stevens K."/>
            <person name="Paul R."/>
            <person name="Butterfield T."/>
            <person name="Britton M."/>
            <person name="Reagan R."/>
            <person name="Chakraborty S."/>
            <person name="Walawage S.L."/>
            <person name="Vasquez-Gross H.A."/>
            <person name="Cardeno C."/>
            <person name="Famula R."/>
            <person name="Pratt K."/>
            <person name="Kuruganti S."/>
            <person name="Aradhya M.K."/>
            <person name="Leslie C.A."/>
            <person name="Dandekar A.M."/>
            <person name="Salzberg S.L."/>
            <person name="Wegrzyn J.L."/>
            <person name="Langley C.H."/>
            <person name="Neale D.B."/>
        </authorList>
    </citation>
    <scope>NUCLEOTIDE SEQUENCE</scope>
    <source>
        <tissue evidence="9">Leaves</tissue>
    </source>
</reference>
<feature type="region of interest" description="Disordered" evidence="6">
    <location>
        <begin position="313"/>
        <end position="338"/>
    </location>
</feature>
<keyword evidence="4 7" id="KW-0472">Membrane</keyword>
<feature type="compositionally biased region" description="Polar residues" evidence="6">
    <location>
        <begin position="703"/>
        <end position="715"/>
    </location>
</feature>
<evidence type="ECO:0000259" key="8">
    <source>
        <dbReference type="PROSITE" id="PS51775"/>
    </source>
</evidence>
<dbReference type="GO" id="GO:0080115">
    <property type="term" value="F:myosin XI tail binding"/>
    <property type="evidence" value="ECO:0007669"/>
    <property type="project" value="UniProtKB-ARBA"/>
</dbReference>
<evidence type="ECO:0000256" key="2">
    <source>
        <dbReference type="ARBA" id="ARBA00022692"/>
    </source>
</evidence>
<feature type="region of interest" description="Disordered" evidence="6">
    <location>
        <begin position="184"/>
        <end position="209"/>
    </location>
</feature>
<feature type="compositionally biased region" description="Low complexity" evidence="6">
    <location>
        <begin position="663"/>
        <end position="682"/>
    </location>
</feature>
<comment type="caution">
    <text evidence="9">The sequence shown here is derived from an EMBL/GenBank/DDBJ whole genome shotgun (WGS) entry which is preliminary data.</text>
</comment>
<evidence type="ECO:0000256" key="3">
    <source>
        <dbReference type="ARBA" id="ARBA00022989"/>
    </source>
</evidence>
<keyword evidence="2 7" id="KW-0812">Transmembrane</keyword>
<feature type="domain" description="GTD-binding" evidence="8">
    <location>
        <begin position="542"/>
        <end position="640"/>
    </location>
</feature>
<protein>
    <recommendedName>
        <fullName evidence="8">GTD-binding domain-containing protein</fullName>
    </recommendedName>
</protein>
<dbReference type="GO" id="GO:0016020">
    <property type="term" value="C:membrane"/>
    <property type="evidence" value="ECO:0007669"/>
    <property type="project" value="UniProtKB-SubCell"/>
</dbReference>
<feature type="transmembrane region" description="Helical" evidence="7">
    <location>
        <begin position="20"/>
        <end position="44"/>
    </location>
</feature>
<dbReference type="PANTHER" id="PTHR31448:SF34">
    <property type="entry name" value="MYOSIN-BINDING PROTEIN 3"/>
    <property type="match status" value="1"/>
</dbReference>
<accession>A0A833USU4</accession>
<dbReference type="PROSITE" id="PS51775">
    <property type="entry name" value="GTD_BINDING"/>
    <property type="match status" value="1"/>
</dbReference>
<dbReference type="InterPro" id="IPR007656">
    <property type="entry name" value="GTD-bd"/>
</dbReference>
<evidence type="ECO:0000256" key="4">
    <source>
        <dbReference type="ARBA" id="ARBA00023136"/>
    </source>
</evidence>
<reference evidence="9" key="2">
    <citation type="submission" date="2020-03" db="EMBL/GenBank/DDBJ databases">
        <title>Walnut 2.0.</title>
        <authorList>
            <person name="Marrano A."/>
            <person name="Britton M."/>
            <person name="Zimin A.V."/>
            <person name="Zaini P.A."/>
            <person name="Workman R."/>
            <person name="Puiu D."/>
            <person name="Bianco L."/>
            <person name="Allen B.J."/>
            <person name="Troggio M."/>
            <person name="Leslie C.A."/>
            <person name="Timp W."/>
            <person name="Dendekar A."/>
            <person name="Salzberg S.L."/>
            <person name="Neale D.B."/>
        </authorList>
    </citation>
    <scope>NUCLEOTIDE SEQUENCE</scope>
    <source>
        <tissue evidence="9">Leaves</tissue>
    </source>
</reference>
<feature type="region of interest" description="Disordered" evidence="6">
    <location>
        <begin position="657"/>
        <end position="717"/>
    </location>
</feature>
<evidence type="ECO:0000313" key="10">
    <source>
        <dbReference type="Proteomes" id="UP000619265"/>
    </source>
</evidence>
<proteinExistence type="predicted"/>
<sequence>MAANKFATMLHRNTHKVIVILVYVILEWVLIILLLLNSFFSYLITKFSNYVGLKPPCLWCSRVDHILEPGKNTNVYRDLICDTHATEISKLSYCLTHQNLAESHNICEDCLASRPSYSDSSIRSTKRIAFVSWMSENQSTETNGEKSFRCSCCNESLSCKPHAPKPSWDALSHTRKADLIIEAVDDDDNEGKYKEPSKPNSPSKHWEKDNEIQKNKMEENHSDKGIADEYQILSDVGGFGFKDVAQEDCSTFLIDSTKQESDYTNYVHQSFDTCQCFPGQDHSLETINMHLTNYIACEFNRLIPVELIDSSTTTNQGSSKLKDEDLREQDQQDRASDPEVWIETQLNGSTEAILLMRKESAERAAEGQRKSLKINEGDTQTSQVVKRKQDVVSEACSQVANAQRPLTLFLLEEVSTKQKQLDDLPACGAVIDSINLLSDECSANTLIGTEESDHAADRPQAEEPIYSSGCLKEDQSSTNDNGAEFCIAPDSFMPQDDLGSKTMKKVIQHEKTFLIENTRESGAEESFDVRTVGTMEGGDAATTTEPLEAALKAERKVLNAVYAELEEERSASAIAANQTMAMITRLQEEKATMQMEALQYQRMMEEQAEYDQEALQLLNELMTKKEKEKQELEKDLDMYREKVLDYEAKEKLRMTRRIKHGSLRSGNSSASRGNSSASCSNADESDKLSIDLNREARDDGSYSGHQDTTQNTSAGNADLNLEEMALDCVRHMSALDGSLAEFEEERLSILDQLKALEEKLITLAEDGGFLEDGKSIEHSSMYGAKEFDDHDFTSPEVNGISVNRSSMYGVKELDNQEFTSPEDNGISKDKLHLERKTMNSMAKRLLPLFNATNNKSGEELLIEEKGESEYVEMQKSLESNFELEVKKLPIEDEVDHVNEKLRALKADREFLKHCMSSIKKGDKGVDIVEEVLQHLRDLRAVEVRVNNISDDRLGCNSSRLPQPTNEKKIGKILFLLASINSILPDQF</sequence>
<evidence type="ECO:0000256" key="1">
    <source>
        <dbReference type="ARBA" id="ARBA00004167"/>
    </source>
</evidence>
<dbReference type="Pfam" id="PF04576">
    <property type="entry name" value="Zein-binding"/>
    <property type="match status" value="1"/>
</dbReference>
<evidence type="ECO:0000256" key="5">
    <source>
        <dbReference type="SAM" id="Coils"/>
    </source>
</evidence>
<feature type="coiled-coil region" evidence="5">
    <location>
        <begin position="548"/>
        <end position="649"/>
    </location>
</feature>
<keyword evidence="5" id="KW-0175">Coiled coil</keyword>
<keyword evidence="3 7" id="KW-1133">Transmembrane helix</keyword>
<name>A0A833USU4_JUGRE</name>
<dbReference type="Gramene" id="Jr10_05980_p1">
    <property type="protein sequence ID" value="cds.Jr10_05980_p1"/>
    <property type="gene ID" value="Jr10_05980"/>
</dbReference>
<comment type="subcellular location">
    <subcellularLocation>
        <location evidence="1">Membrane</location>
        <topology evidence="1">Single-pass membrane protein</topology>
    </subcellularLocation>
</comment>
<dbReference type="PANTHER" id="PTHR31448">
    <property type="entry name" value="MYOSIN-BINDING PROTEIN 2"/>
    <property type="match status" value="1"/>
</dbReference>
<feature type="compositionally biased region" description="Basic and acidic residues" evidence="6">
    <location>
        <begin position="684"/>
        <end position="700"/>
    </location>
</feature>
<dbReference type="Proteomes" id="UP000619265">
    <property type="component" value="Unassembled WGS sequence"/>
</dbReference>
<evidence type="ECO:0000256" key="6">
    <source>
        <dbReference type="SAM" id="MobiDB-lite"/>
    </source>
</evidence>
<organism evidence="9 10">
    <name type="scientific">Juglans regia</name>
    <name type="common">English walnut</name>
    <dbReference type="NCBI Taxonomy" id="51240"/>
    <lineage>
        <taxon>Eukaryota</taxon>
        <taxon>Viridiplantae</taxon>
        <taxon>Streptophyta</taxon>
        <taxon>Embryophyta</taxon>
        <taxon>Tracheophyta</taxon>
        <taxon>Spermatophyta</taxon>
        <taxon>Magnoliopsida</taxon>
        <taxon>eudicotyledons</taxon>
        <taxon>Gunneridae</taxon>
        <taxon>Pentapetalae</taxon>
        <taxon>rosids</taxon>
        <taxon>fabids</taxon>
        <taxon>Fagales</taxon>
        <taxon>Juglandaceae</taxon>
        <taxon>Juglans</taxon>
    </lineage>
</organism>
<feature type="compositionally biased region" description="Basic and acidic residues" evidence="6">
    <location>
        <begin position="320"/>
        <end position="337"/>
    </location>
</feature>
<evidence type="ECO:0000313" key="9">
    <source>
        <dbReference type="EMBL" id="KAF5457529.1"/>
    </source>
</evidence>